<evidence type="ECO:0000313" key="2">
    <source>
        <dbReference type="Proteomes" id="UP000789901"/>
    </source>
</evidence>
<keyword evidence="2" id="KW-1185">Reference proteome</keyword>
<evidence type="ECO:0000313" key="1">
    <source>
        <dbReference type="EMBL" id="CAG8844301.1"/>
    </source>
</evidence>
<gene>
    <name evidence="1" type="ORF">GMARGA_LOCUS37024</name>
</gene>
<feature type="non-terminal residue" evidence="1">
    <location>
        <position position="1"/>
    </location>
</feature>
<sequence>NSRTNLWKKQKVQEQLQHEAKKMRTLDEIWNIKTQNKEKAPALSYHKDILALSYCEDILAQSEQQMQ</sequence>
<dbReference type="EMBL" id="CAJVQB010075385">
    <property type="protein sequence ID" value="CAG8844301.1"/>
    <property type="molecule type" value="Genomic_DNA"/>
</dbReference>
<reference evidence="1 2" key="1">
    <citation type="submission" date="2021-06" db="EMBL/GenBank/DDBJ databases">
        <authorList>
            <person name="Kallberg Y."/>
            <person name="Tangrot J."/>
            <person name="Rosling A."/>
        </authorList>
    </citation>
    <scope>NUCLEOTIDE SEQUENCE [LARGE SCALE GENOMIC DNA]</scope>
    <source>
        <strain evidence="1 2">120-4 pot B 10/14</strain>
    </source>
</reference>
<protein>
    <submittedName>
        <fullName evidence="1">39364_t:CDS:1</fullName>
    </submittedName>
</protein>
<proteinExistence type="predicted"/>
<dbReference type="Proteomes" id="UP000789901">
    <property type="component" value="Unassembled WGS sequence"/>
</dbReference>
<name>A0ABN7X1D1_GIGMA</name>
<comment type="caution">
    <text evidence="1">The sequence shown here is derived from an EMBL/GenBank/DDBJ whole genome shotgun (WGS) entry which is preliminary data.</text>
</comment>
<accession>A0ABN7X1D1</accession>
<organism evidence="1 2">
    <name type="scientific">Gigaspora margarita</name>
    <dbReference type="NCBI Taxonomy" id="4874"/>
    <lineage>
        <taxon>Eukaryota</taxon>
        <taxon>Fungi</taxon>
        <taxon>Fungi incertae sedis</taxon>
        <taxon>Mucoromycota</taxon>
        <taxon>Glomeromycotina</taxon>
        <taxon>Glomeromycetes</taxon>
        <taxon>Diversisporales</taxon>
        <taxon>Gigasporaceae</taxon>
        <taxon>Gigaspora</taxon>
    </lineage>
</organism>